<dbReference type="CDD" id="cd00051">
    <property type="entry name" value="EFh"/>
    <property type="match status" value="1"/>
</dbReference>
<dbReference type="PROSITE" id="PS50222">
    <property type="entry name" value="EF_HAND_2"/>
    <property type="match status" value="1"/>
</dbReference>
<evidence type="ECO:0000256" key="1">
    <source>
        <dbReference type="ARBA" id="ARBA00022837"/>
    </source>
</evidence>
<dbReference type="KEGG" id="hro:HELRODRAFT_183685"/>
<evidence type="ECO:0000256" key="2">
    <source>
        <dbReference type="SAM" id="Phobius"/>
    </source>
</evidence>
<reference evidence="4 6" key="2">
    <citation type="journal article" date="2013" name="Nature">
        <title>Insights into bilaterian evolution from three spiralian genomes.</title>
        <authorList>
            <person name="Simakov O."/>
            <person name="Marletaz F."/>
            <person name="Cho S.J."/>
            <person name="Edsinger-Gonzales E."/>
            <person name="Havlak P."/>
            <person name="Hellsten U."/>
            <person name="Kuo D.H."/>
            <person name="Larsson T."/>
            <person name="Lv J."/>
            <person name="Arendt D."/>
            <person name="Savage R."/>
            <person name="Osoegawa K."/>
            <person name="de Jong P."/>
            <person name="Grimwood J."/>
            <person name="Chapman J.A."/>
            <person name="Shapiro H."/>
            <person name="Aerts A."/>
            <person name="Otillar R.P."/>
            <person name="Terry A.Y."/>
            <person name="Boore J.L."/>
            <person name="Grigoriev I.V."/>
            <person name="Lindberg D.R."/>
            <person name="Seaver E.C."/>
            <person name="Weisblat D.A."/>
            <person name="Putnam N.H."/>
            <person name="Rokhsar D.S."/>
        </authorList>
    </citation>
    <scope>NUCLEOTIDE SEQUENCE</scope>
</reference>
<sequence length="195" mass="22502">MLEIKQMGSMVSMEALATGLKTKTQWCHRQCSRITGSLRKVTDFVCPACINPRQRSPYNDTITGIETVTSLQYLEEMKRTSGLWRVTDEFRERRNVNLAYGGLLTNPVRDETYVWPMAEFKRVFKSFDRSKSGDITPSDIQKVMKDLGNMISDEEAQHILRHIDNSVKKYFFAIYILSSLGIGSYKKMFTFLILC</sequence>
<feature type="domain" description="EF-hand" evidence="3">
    <location>
        <begin position="115"/>
        <end position="150"/>
    </location>
</feature>
<dbReference type="InterPro" id="IPR011992">
    <property type="entry name" value="EF-hand-dom_pair"/>
</dbReference>
<evidence type="ECO:0000313" key="4">
    <source>
        <dbReference type="EMBL" id="ESO10360.1"/>
    </source>
</evidence>
<gene>
    <name evidence="5" type="primary">20209161</name>
    <name evidence="4" type="ORF">HELRODRAFT_183685</name>
</gene>
<dbReference type="GeneID" id="20209161"/>
<evidence type="ECO:0000313" key="6">
    <source>
        <dbReference type="Proteomes" id="UP000015101"/>
    </source>
</evidence>
<dbReference type="EMBL" id="AMQM01008949">
    <property type="status" value="NOT_ANNOTATED_CDS"/>
    <property type="molecule type" value="Genomic_DNA"/>
</dbReference>
<keyword evidence="6" id="KW-1185">Reference proteome</keyword>
<keyword evidence="2" id="KW-0812">Transmembrane</keyword>
<protein>
    <recommendedName>
        <fullName evidence="3">EF-hand domain-containing protein</fullName>
    </recommendedName>
</protein>
<dbReference type="EnsemblMetazoa" id="HelroT183685">
    <property type="protein sequence ID" value="HelroP183685"/>
    <property type="gene ID" value="HelroG183685"/>
</dbReference>
<dbReference type="GO" id="GO:0030234">
    <property type="term" value="F:enzyme regulator activity"/>
    <property type="evidence" value="ECO:0000318"/>
    <property type="project" value="GO_Central"/>
</dbReference>
<dbReference type="GO" id="GO:0000226">
    <property type="term" value="P:microtubule cytoskeleton organization"/>
    <property type="evidence" value="ECO:0000318"/>
    <property type="project" value="GO_Central"/>
</dbReference>
<dbReference type="Proteomes" id="UP000015101">
    <property type="component" value="Unassembled WGS sequence"/>
</dbReference>
<keyword evidence="2" id="KW-1133">Transmembrane helix</keyword>
<dbReference type="Gene3D" id="1.10.238.10">
    <property type="entry name" value="EF-hand"/>
    <property type="match status" value="1"/>
</dbReference>
<organism evidence="5 6">
    <name type="scientific">Helobdella robusta</name>
    <name type="common">Californian leech</name>
    <dbReference type="NCBI Taxonomy" id="6412"/>
    <lineage>
        <taxon>Eukaryota</taxon>
        <taxon>Metazoa</taxon>
        <taxon>Spiralia</taxon>
        <taxon>Lophotrochozoa</taxon>
        <taxon>Annelida</taxon>
        <taxon>Clitellata</taxon>
        <taxon>Hirudinea</taxon>
        <taxon>Rhynchobdellida</taxon>
        <taxon>Glossiphoniidae</taxon>
        <taxon>Helobdella</taxon>
    </lineage>
</organism>
<dbReference type="InParanoid" id="T1FK12"/>
<name>T1FK12_HELRO</name>
<reference evidence="5" key="3">
    <citation type="submission" date="2015-06" db="UniProtKB">
        <authorList>
            <consortium name="EnsemblMetazoa"/>
        </authorList>
    </citation>
    <scope>IDENTIFICATION</scope>
</reference>
<dbReference type="RefSeq" id="XP_009011520.1">
    <property type="nucleotide sequence ID" value="XM_009013272.1"/>
</dbReference>
<dbReference type="InterPro" id="IPR018247">
    <property type="entry name" value="EF_Hand_1_Ca_BS"/>
</dbReference>
<dbReference type="EMBL" id="KB095883">
    <property type="protein sequence ID" value="ESO10360.1"/>
    <property type="molecule type" value="Genomic_DNA"/>
</dbReference>
<keyword evidence="1" id="KW-0106">Calcium</keyword>
<dbReference type="Pfam" id="PF13405">
    <property type="entry name" value="EF-hand_6"/>
    <property type="match status" value="1"/>
</dbReference>
<dbReference type="GO" id="GO:0005737">
    <property type="term" value="C:cytoplasm"/>
    <property type="evidence" value="ECO:0000318"/>
    <property type="project" value="GO_Central"/>
</dbReference>
<dbReference type="GO" id="GO:0005509">
    <property type="term" value="F:calcium ion binding"/>
    <property type="evidence" value="ECO:0000318"/>
    <property type="project" value="GO_Central"/>
</dbReference>
<reference evidence="6" key="1">
    <citation type="submission" date="2012-12" db="EMBL/GenBank/DDBJ databases">
        <authorList>
            <person name="Hellsten U."/>
            <person name="Grimwood J."/>
            <person name="Chapman J.A."/>
            <person name="Shapiro H."/>
            <person name="Aerts A."/>
            <person name="Otillar R.P."/>
            <person name="Terry A.Y."/>
            <person name="Boore J.L."/>
            <person name="Simakov O."/>
            <person name="Marletaz F."/>
            <person name="Cho S.-J."/>
            <person name="Edsinger-Gonzales E."/>
            <person name="Havlak P."/>
            <person name="Kuo D.-H."/>
            <person name="Larsson T."/>
            <person name="Lv J."/>
            <person name="Arendt D."/>
            <person name="Savage R."/>
            <person name="Osoegawa K."/>
            <person name="de Jong P."/>
            <person name="Lindberg D.R."/>
            <person name="Seaver E.C."/>
            <person name="Weisblat D.A."/>
            <person name="Putnam N.H."/>
            <person name="Grigoriev I.V."/>
            <person name="Rokhsar D.S."/>
        </authorList>
    </citation>
    <scope>NUCLEOTIDE SEQUENCE</scope>
</reference>
<dbReference type="SUPFAM" id="SSF47473">
    <property type="entry name" value="EF-hand"/>
    <property type="match status" value="1"/>
</dbReference>
<dbReference type="InterPro" id="IPR002048">
    <property type="entry name" value="EF_hand_dom"/>
</dbReference>
<keyword evidence="2" id="KW-0472">Membrane</keyword>
<dbReference type="HOGENOM" id="CLU_1397735_0_0_1"/>
<evidence type="ECO:0000313" key="5">
    <source>
        <dbReference type="EnsemblMetazoa" id="HelroP183685"/>
    </source>
</evidence>
<accession>T1FK12</accession>
<dbReference type="PROSITE" id="PS00018">
    <property type="entry name" value="EF_HAND_1"/>
    <property type="match status" value="1"/>
</dbReference>
<feature type="transmembrane region" description="Helical" evidence="2">
    <location>
        <begin position="170"/>
        <end position="194"/>
    </location>
</feature>
<evidence type="ECO:0000259" key="3">
    <source>
        <dbReference type="PROSITE" id="PS50222"/>
    </source>
</evidence>
<dbReference type="CTD" id="20209161"/>
<dbReference type="AlphaFoldDB" id="T1FK12"/>
<proteinExistence type="predicted"/>